<dbReference type="AlphaFoldDB" id="A0A918L9C4"/>
<dbReference type="SUPFAM" id="SSF55718">
    <property type="entry name" value="SCP-like"/>
    <property type="match status" value="1"/>
</dbReference>
<protein>
    <recommendedName>
        <fullName evidence="3">Sterol carrier protein</fullName>
    </recommendedName>
</protein>
<reference evidence="1" key="2">
    <citation type="submission" date="2020-09" db="EMBL/GenBank/DDBJ databases">
        <authorList>
            <person name="Sun Q."/>
            <person name="Ohkuma M."/>
        </authorList>
    </citation>
    <scope>NUCLEOTIDE SEQUENCE</scope>
    <source>
        <strain evidence="1">JCM 4386</strain>
    </source>
</reference>
<keyword evidence="2" id="KW-1185">Reference proteome</keyword>
<dbReference type="InterPro" id="IPR036527">
    <property type="entry name" value="SCP2_sterol-bd_dom_sf"/>
</dbReference>
<proteinExistence type="predicted"/>
<sequence length="135" mass="14645">MATFADTPEAEKYIGGIFEAGFADPDVRQALARSGLVLRMNLSRPDAVITADLPAAQVHYGDADAPAPNMTMTLDGETANRFWQGKVSIPLAVARKHITVSGALPKLIALLPHAKTMYAVYIQRLERDNRADLLV</sequence>
<evidence type="ECO:0000313" key="2">
    <source>
        <dbReference type="Proteomes" id="UP000606194"/>
    </source>
</evidence>
<reference evidence="1" key="1">
    <citation type="journal article" date="2014" name="Int. J. Syst. Evol. Microbiol.">
        <title>Complete genome sequence of Corynebacterium casei LMG S-19264T (=DSM 44701T), isolated from a smear-ripened cheese.</title>
        <authorList>
            <consortium name="US DOE Joint Genome Institute (JGI-PGF)"/>
            <person name="Walter F."/>
            <person name="Albersmeier A."/>
            <person name="Kalinowski J."/>
            <person name="Ruckert C."/>
        </authorList>
    </citation>
    <scope>NUCLEOTIDE SEQUENCE</scope>
    <source>
        <strain evidence="1">JCM 4386</strain>
    </source>
</reference>
<comment type="caution">
    <text evidence="1">The sequence shown here is derived from an EMBL/GenBank/DDBJ whole genome shotgun (WGS) entry which is preliminary data.</text>
</comment>
<gene>
    <name evidence="1" type="ORF">GCM10010269_69580</name>
</gene>
<dbReference type="EMBL" id="BMTL01000038">
    <property type="protein sequence ID" value="GGS20758.1"/>
    <property type="molecule type" value="Genomic_DNA"/>
</dbReference>
<name>A0A918L9C4_9ACTN</name>
<accession>A0A918L9C4</accession>
<dbReference type="RefSeq" id="WP_190153335.1">
    <property type="nucleotide sequence ID" value="NZ_BMTL01000038.1"/>
</dbReference>
<dbReference type="Proteomes" id="UP000606194">
    <property type="component" value="Unassembled WGS sequence"/>
</dbReference>
<evidence type="ECO:0008006" key="3">
    <source>
        <dbReference type="Google" id="ProtNLM"/>
    </source>
</evidence>
<organism evidence="1 2">
    <name type="scientific">Streptomyces humidus</name>
    <dbReference type="NCBI Taxonomy" id="52259"/>
    <lineage>
        <taxon>Bacteria</taxon>
        <taxon>Bacillati</taxon>
        <taxon>Actinomycetota</taxon>
        <taxon>Actinomycetes</taxon>
        <taxon>Kitasatosporales</taxon>
        <taxon>Streptomycetaceae</taxon>
        <taxon>Streptomyces</taxon>
    </lineage>
</organism>
<dbReference type="Gene3D" id="3.30.1050.10">
    <property type="entry name" value="SCP2 sterol-binding domain"/>
    <property type="match status" value="1"/>
</dbReference>
<evidence type="ECO:0000313" key="1">
    <source>
        <dbReference type="EMBL" id="GGS20758.1"/>
    </source>
</evidence>